<dbReference type="PANTHER" id="PTHR16305">
    <property type="entry name" value="TESTICULAR SOLUBLE ADENYLYL CYCLASE"/>
    <property type="match status" value="1"/>
</dbReference>
<dbReference type="Gene3D" id="3.30.70.1230">
    <property type="entry name" value="Nucleotide cyclase"/>
    <property type="match status" value="1"/>
</dbReference>
<keyword evidence="6" id="KW-1185">Reference proteome</keyword>
<name>A0ABQ6N6E3_9STRA</name>
<sequence length="1312" mass="141222">MPPPAASLSLPLQRSVKRYIPPNVLHYHDASQAQFLNSNRRVSILFVSLPPATTLTFEKAQAALLAIQKATAKFSGLLRQFIVDDKSTVAICCWGAPPQARHNDAARCVAAAAEMSRSLKSKVDGPVHFGVSHGMCFLGCVGNGRRCEYVMVGAAVNKAARLMGSAIKDSKRPGAPPNEHVIRCDEETRDVVGGASLQFTFVPTEKPLNLKGIGETNAYTMKAKARSRTMSAGPVKIPTLRGRDKELESLRTAFDDPSSAACLLSVSAPMGFGKTHLADIFTRDLPSTTTILRLRGEEKETSSPFFALAPFLKQGNFLDMIPGLKDERLQSLVPLLADIVRYDSSLMSSPADSPAAQPRRRSSLPDLSAKKSTEPVPAPLLEPKRPSTPNSNAARAGSPEFGSRLTKAPRKSSGMFSEDSFTAALVGQTRQTNLFEILTALVLASVEKTEQPLVIVVDDAQFVDESSLKYLDSLLKQAQSSDGCDTISVLSMSRTGVPEALTTPLKADITLGPLEEPAMADIVKDVAGVPDTDKVDSDVLQSISESSSGSPLFCKETARFWVRRKLLVVADGRVSFAEGGGAQAKASGKDAIESAFAMLQDELKPETQLLLKCVALLPGDFSLDTAFMFRDLVMQNEVGDDQQRWLEIRTGMQSHADTIAVLEENTIIEATSSSCTSFRFTHSIMKTIAAESLTAKQRLNLHRVYLDLLESNPTDASFAVLASVAEHAEEFDKASSYYVQAATSLTRAFANKDARDCIEKARGLFLKESEKDFAAGDAPADEQQLLKAMKIFVTSGEVLCLLDAPAEGRAFLETAIFNIAGEPGKEQAAVPKLLEVEKALQAVHAHFKLVGANLHDFNGRSEVVRASATSYDRLARICFMNGDPLKAMLCVYRGVNLGEMLGVSDELAKAYATLAFVTKSTKYGKLASDTAKAVSKDSPTVAFCSMLNGGMLIGEGDFKLAEETLDQAIEASKKIGDTATRGLSMSVLGWCLFVQGKFEKSVLLAEEMQSIGKNFGDERFDNWGLLSNIRDKVEVGKEVPPELVAGLAAYEEKYGGKMLQSDKVTLLGLKVKLAEAGKLDQTVAQVLETAGAQAVLQALQEKPSSQLVEFAGNVNIIVGILRLCRDKVWGAEWAEKVDRMLEQFKKYTDSFPIFAPRALCLQATREAVFGEGGEASVGMLKSAALASDEYLGMGYERDYIEKIAEEFGLGAGVLETAKRTNRRASARRGSLFKAVEGGEGGGEVGGVEVAVVKEVGEELRKLWGGERELLHKSLSSAEEWAAGGGGELDGGAACIIELARATSAAQKAQSTE</sequence>
<dbReference type="InterPro" id="IPR011990">
    <property type="entry name" value="TPR-like_helical_dom_sf"/>
</dbReference>
<dbReference type="SUPFAM" id="SSF48452">
    <property type="entry name" value="TPR-like"/>
    <property type="match status" value="1"/>
</dbReference>
<evidence type="ECO:0000256" key="3">
    <source>
        <dbReference type="SAM" id="MobiDB-lite"/>
    </source>
</evidence>
<keyword evidence="1" id="KW-0547">Nucleotide-binding</keyword>
<dbReference type="EMBL" id="BRYB01002191">
    <property type="protein sequence ID" value="GMI40974.1"/>
    <property type="molecule type" value="Genomic_DNA"/>
</dbReference>
<evidence type="ECO:0000313" key="6">
    <source>
        <dbReference type="Proteomes" id="UP001165060"/>
    </source>
</evidence>
<dbReference type="SUPFAM" id="SSF55073">
    <property type="entry name" value="Nucleotide cyclase"/>
    <property type="match status" value="1"/>
</dbReference>
<evidence type="ECO:0000256" key="1">
    <source>
        <dbReference type="ARBA" id="ARBA00022741"/>
    </source>
</evidence>
<dbReference type="SUPFAM" id="SSF52540">
    <property type="entry name" value="P-loop containing nucleoside triphosphate hydrolases"/>
    <property type="match status" value="1"/>
</dbReference>
<organism evidence="5 6">
    <name type="scientific">Tetraparma gracilis</name>
    <dbReference type="NCBI Taxonomy" id="2962635"/>
    <lineage>
        <taxon>Eukaryota</taxon>
        <taxon>Sar</taxon>
        <taxon>Stramenopiles</taxon>
        <taxon>Ochrophyta</taxon>
        <taxon>Bolidophyceae</taxon>
        <taxon>Parmales</taxon>
        <taxon>Triparmaceae</taxon>
        <taxon>Tetraparma</taxon>
    </lineage>
</organism>
<dbReference type="InterPro" id="IPR001054">
    <property type="entry name" value="A/G_cyclase"/>
</dbReference>
<dbReference type="PANTHER" id="PTHR16305:SF28">
    <property type="entry name" value="GUANYLATE CYCLASE DOMAIN-CONTAINING PROTEIN"/>
    <property type="match status" value="1"/>
</dbReference>
<dbReference type="InterPro" id="IPR027417">
    <property type="entry name" value="P-loop_NTPase"/>
</dbReference>
<feature type="domain" description="Guanylate cyclase" evidence="4">
    <location>
        <begin position="43"/>
        <end position="163"/>
    </location>
</feature>
<evidence type="ECO:0000313" key="5">
    <source>
        <dbReference type="EMBL" id="GMI40974.1"/>
    </source>
</evidence>
<keyword evidence="2" id="KW-0067">ATP-binding</keyword>
<gene>
    <name evidence="5" type="ORF">TeGR_g6125</name>
</gene>
<dbReference type="Pfam" id="PF00211">
    <property type="entry name" value="Guanylate_cyc"/>
    <property type="match status" value="1"/>
</dbReference>
<reference evidence="5 6" key="1">
    <citation type="journal article" date="2023" name="Commun. Biol.">
        <title>Genome analysis of Parmales, the sister group of diatoms, reveals the evolutionary specialization of diatoms from phago-mixotrophs to photoautotrophs.</title>
        <authorList>
            <person name="Ban H."/>
            <person name="Sato S."/>
            <person name="Yoshikawa S."/>
            <person name="Yamada K."/>
            <person name="Nakamura Y."/>
            <person name="Ichinomiya M."/>
            <person name="Sato N."/>
            <person name="Blanc-Mathieu R."/>
            <person name="Endo H."/>
            <person name="Kuwata A."/>
            <person name="Ogata H."/>
        </authorList>
    </citation>
    <scope>NUCLEOTIDE SEQUENCE [LARGE SCALE GENOMIC DNA]</scope>
</reference>
<evidence type="ECO:0000256" key="2">
    <source>
        <dbReference type="ARBA" id="ARBA00022840"/>
    </source>
</evidence>
<dbReference type="Gene3D" id="1.25.40.10">
    <property type="entry name" value="Tetratricopeptide repeat domain"/>
    <property type="match status" value="1"/>
</dbReference>
<feature type="region of interest" description="Disordered" evidence="3">
    <location>
        <begin position="347"/>
        <end position="415"/>
    </location>
</feature>
<protein>
    <recommendedName>
        <fullName evidence="4">Guanylate cyclase domain-containing protein</fullName>
    </recommendedName>
</protein>
<dbReference type="InterPro" id="IPR041664">
    <property type="entry name" value="AAA_16"/>
</dbReference>
<accession>A0ABQ6N6E3</accession>
<evidence type="ECO:0000259" key="4">
    <source>
        <dbReference type="PROSITE" id="PS50125"/>
    </source>
</evidence>
<dbReference type="PROSITE" id="PS50125">
    <property type="entry name" value="GUANYLATE_CYCLASE_2"/>
    <property type="match status" value="1"/>
</dbReference>
<comment type="caution">
    <text evidence="5">The sequence shown here is derived from an EMBL/GenBank/DDBJ whole genome shotgun (WGS) entry which is preliminary data.</text>
</comment>
<dbReference type="Pfam" id="PF13191">
    <property type="entry name" value="AAA_16"/>
    <property type="match status" value="1"/>
</dbReference>
<dbReference type="Proteomes" id="UP001165060">
    <property type="component" value="Unassembled WGS sequence"/>
</dbReference>
<proteinExistence type="predicted"/>
<dbReference type="InterPro" id="IPR029787">
    <property type="entry name" value="Nucleotide_cyclase"/>
</dbReference>